<dbReference type="Gene3D" id="3.30.565.10">
    <property type="entry name" value="Histidine kinase-like ATPase, C-terminal domain"/>
    <property type="match status" value="1"/>
</dbReference>
<dbReference type="InterPro" id="IPR003661">
    <property type="entry name" value="HisK_dim/P_dom"/>
</dbReference>
<dbReference type="InterPro" id="IPR036097">
    <property type="entry name" value="HisK_dim/P_sf"/>
</dbReference>
<dbReference type="PROSITE" id="PS50113">
    <property type="entry name" value="PAC"/>
    <property type="match status" value="1"/>
</dbReference>
<dbReference type="PANTHER" id="PTHR43719">
    <property type="entry name" value="TWO-COMPONENT HISTIDINE KINASE"/>
    <property type="match status" value="1"/>
</dbReference>
<dbReference type="GeneID" id="28829501"/>
<dbReference type="SMART" id="SM00388">
    <property type="entry name" value="HisKA"/>
    <property type="match status" value="1"/>
</dbReference>
<dbReference type="InterPro" id="IPR004358">
    <property type="entry name" value="Sig_transdc_His_kin-like_C"/>
</dbReference>
<dbReference type="InterPro" id="IPR001789">
    <property type="entry name" value="Sig_transdc_resp-reg_receiver"/>
</dbReference>
<reference evidence="7 8" key="1">
    <citation type="submission" date="2015-10" db="EMBL/GenBank/DDBJ databases">
        <title>Full genome of DAOMC 229536 Phialocephala scopiformis, a fungal endophyte of spruce producing the potent anti-insectan compound rugulosin.</title>
        <authorList>
            <consortium name="DOE Joint Genome Institute"/>
            <person name="Walker A.K."/>
            <person name="Frasz S.L."/>
            <person name="Seifert K.A."/>
            <person name="Miller J.D."/>
            <person name="Mondo S.J."/>
            <person name="Labutti K."/>
            <person name="Lipzen A."/>
            <person name="Dockter R."/>
            <person name="Kennedy M."/>
            <person name="Grigoriev I.V."/>
            <person name="Spatafora J.W."/>
        </authorList>
    </citation>
    <scope>NUCLEOTIDE SEQUENCE [LARGE SCALE GENOMIC DNA]</scope>
    <source>
        <strain evidence="7 8">CBS 120377</strain>
    </source>
</reference>
<dbReference type="Pfam" id="PF13188">
    <property type="entry name" value="PAS_8"/>
    <property type="match status" value="1"/>
</dbReference>
<dbReference type="InParanoid" id="A0A194XB35"/>
<feature type="modified residue" description="4-aspartylphosphate" evidence="2">
    <location>
        <position position="902"/>
    </location>
</feature>
<evidence type="ECO:0000256" key="2">
    <source>
        <dbReference type="PROSITE-ProRule" id="PRU00169"/>
    </source>
</evidence>
<gene>
    <name evidence="7" type="ORF">LY89DRAFT_733212</name>
</gene>
<feature type="domain" description="Response regulatory" evidence="5">
    <location>
        <begin position="838"/>
        <end position="973"/>
    </location>
</feature>
<feature type="domain" description="Histidine kinase" evidence="4">
    <location>
        <begin position="524"/>
        <end position="799"/>
    </location>
</feature>
<dbReference type="GO" id="GO:0000155">
    <property type="term" value="F:phosphorelay sensor kinase activity"/>
    <property type="evidence" value="ECO:0007669"/>
    <property type="project" value="InterPro"/>
</dbReference>
<dbReference type="Gene3D" id="1.10.287.130">
    <property type="match status" value="1"/>
</dbReference>
<dbReference type="SMART" id="SM00448">
    <property type="entry name" value="REC"/>
    <property type="match status" value="1"/>
</dbReference>
<dbReference type="CDD" id="cd00130">
    <property type="entry name" value="PAS"/>
    <property type="match status" value="1"/>
</dbReference>
<feature type="region of interest" description="Disordered" evidence="3">
    <location>
        <begin position="169"/>
        <end position="214"/>
    </location>
</feature>
<dbReference type="Pfam" id="PF02518">
    <property type="entry name" value="HATPase_c"/>
    <property type="match status" value="1"/>
</dbReference>
<dbReference type="Pfam" id="PF00072">
    <property type="entry name" value="Response_reg"/>
    <property type="match status" value="1"/>
</dbReference>
<keyword evidence="8" id="KW-1185">Reference proteome</keyword>
<dbReference type="InterPro" id="IPR003594">
    <property type="entry name" value="HATPase_dom"/>
</dbReference>
<evidence type="ECO:0000256" key="3">
    <source>
        <dbReference type="SAM" id="MobiDB-lite"/>
    </source>
</evidence>
<dbReference type="CDD" id="cd17546">
    <property type="entry name" value="REC_hyHK_CKI1_RcsC-like"/>
    <property type="match status" value="1"/>
</dbReference>
<dbReference type="EMBL" id="KQ947414">
    <property type="protein sequence ID" value="KUJ17359.1"/>
    <property type="molecule type" value="Genomic_DNA"/>
</dbReference>
<feature type="domain" description="PAC" evidence="6">
    <location>
        <begin position="295"/>
        <end position="354"/>
    </location>
</feature>
<organism evidence="7 8">
    <name type="scientific">Mollisia scopiformis</name>
    <name type="common">Conifer needle endophyte fungus</name>
    <name type="synonym">Phialocephala scopiformis</name>
    <dbReference type="NCBI Taxonomy" id="149040"/>
    <lineage>
        <taxon>Eukaryota</taxon>
        <taxon>Fungi</taxon>
        <taxon>Dikarya</taxon>
        <taxon>Ascomycota</taxon>
        <taxon>Pezizomycotina</taxon>
        <taxon>Leotiomycetes</taxon>
        <taxon>Helotiales</taxon>
        <taxon>Mollisiaceae</taxon>
        <taxon>Mollisia</taxon>
    </lineage>
</organism>
<dbReference type="SUPFAM" id="SSF55785">
    <property type="entry name" value="PYP-like sensor domain (PAS domain)"/>
    <property type="match status" value="2"/>
</dbReference>
<dbReference type="RefSeq" id="XP_018071714.1">
    <property type="nucleotide sequence ID" value="XM_018219775.1"/>
</dbReference>
<dbReference type="Pfam" id="PF00989">
    <property type="entry name" value="PAS"/>
    <property type="match status" value="1"/>
</dbReference>
<dbReference type="InterPro" id="IPR035965">
    <property type="entry name" value="PAS-like_dom_sf"/>
</dbReference>
<evidence type="ECO:0000313" key="8">
    <source>
        <dbReference type="Proteomes" id="UP000070700"/>
    </source>
</evidence>
<dbReference type="GO" id="GO:0006355">
    <property type="term" value="P:regulation of DNA-templated transcription"/>
    <property type="evidence" value="ECO:0007669"/>
    <property type="project" value="InterPro"/>
</dbReference>
<dbReference type="PROSITE" id="PS50109">
    <property type="entry name" value="HIS_KIN"/>
    <property type="match status" value="1"/>
</dbReference>
<dbReference type="InterPro" id="IPR011006">
    <property type="entry name" value="CheY-like_superfamily"/>
</dbReference>
<dbReference type="PANTHER" id="PTHR43719:SF30">
    <property type="entry name" value="TWO-COMPONENT SYSTEM RESPONSE REGULATOR"/>
    <property type="match status" value="1"/>
</dbReference>
<dbReference type="NCBIfam" id="TIGR00229">
    <property type="entry name" value="sensory_box"/>
    <property type="match status" value="1"/>
</dbReference>
<dbReference type="OrthoDB" id="60033at2759"/>
<dbReference type="Gene3D" id="3.30.450.20">
    <property type="entry name" value="PAS domain"/>
    <property type="match status" value="2"/>
</dbReference>
<dbReference type="SMART" id="SM00387">
    <property type="entry name" value="HATPase_c"/>
    <property type="match status" value="1"/>
</dbReference>
<dbReference type="AlphaFoldDB" id="A0A194XB35"/>
<dbReference type="SMART" id="SM00091">
    <property type="entry name" value="PAS"/>
    <property type="match status" value="2"/>
</dbReference>
<evidence type="ECO:0000259" key="5">
    <source>
        <dbReference type="PROSITE" id="PS50110"/>
    </source>
</evidence>
<dbReference type="Proteomes" id="UP000070700">
    <property type="component" value="Unassembled WGS sequence"/>
</dbReference>
<feature type="compositionally biased region" description="Basic residues" evidence="3">
    <location>
        <begin position="1"/>
        <end position="12"/>
    </location>
</feature>
<evidence type="ECO:0000313" key="7">
    <source>
        <dbReference type="EMBL" id="KUJ17359.1"/>
    </source>
</evidence>
<dbReference type="CDD" id="cd00082">
    <property type="entry name" value="HisKA"/>
    <property type="match status" value="1"/>
</dbReference>
<dbReference type="InterPro" id="IPR050956">
    <property type="entry name" value="2C_system_His_kinase"/>
</dbReference>
<keyword evidence="1 2" id="KW-0597">Phosphoprotein</keyword>
<dbReference type="InterPro" id="IPR005467">
    <property type="entry name" value="His_kinase_dom"/>
</dbReference>
<feature type="region of interest" description="Disordered" evidence="3">
    <location>
        <begin position="1"/>
        <end position="44"/>
    </location>
</feature>
<dbReference type="InterPro" id="IPR000700">
    <property type="entry name" value="PAS-assoc_C"/>
</dbReference>
<accession>A0A194XB35</accession>
<evidence type="ECO:0000256" key="1">
    <source>
        <dbReference type="ARBA" id="ARBA00022553"/>
    </source>
</evidence>
<proteinExistence type="predicted"/>
<dbReference type="InterPro" id="IPR000014">
    <property type="entry name" value="PAS"/>
</dbReference>
<evidence type="ECO:0000259" key="6">
    <source>
        <dbReference type="PROSITE" id="PS50113"/>
    </source>
</evidence>
<dbReference type="InterPro" id="IPR013767">
    <property type="entry name" value="PAS_fold"/>
</dbReference>
<dbReference type="KEGG" id="psco:LY89DRAFT_733212"/>
<protein>
    <submittedName>
        <fullName evidence="7">Uncharacterized protein</fullName>
    </submittedName>
</protein>
<feature type="compositionally biased region" description="Polar residues" evidence="3">
    <location>
        <begin position="200"/>
        <end position="210"/>
    </location>
</feature>
<dbReference type="SUPFAM" id="SSF55874">
    <property type="entry name" value="ATPase domain of HSP90 chaperone/DNA topoisomerase II/histidine kinase"/>
    <property type="match status" value="1"/>
</dbReference>
<dbReference type="Gene3D" id="3.40.50.2300">
    <property type="match status" value="1"/>
</dbReference>
<feature type="compositionally biased region" description="Low complexity" evidence="3">
    <location>
        <begin position="182"/>
        <end position="198"/>
    </location>
</feature>
<dbReference type="PROSITE" id="PS50110">
    <property type="entry name" value="RESPONSE_REGULATORY"/>
    <property type="match status" value="1"/>
</dbReference>
<dbReference type="Pfam" id="PF26131">
    <property type="entry name" value="PAS-like"/>
    <property type="match status" value="1"/>
</dbReference>
<name>A0A194XB35_MOLSC</name>
<sequence>MGEHRHHLKRARGGAQSDLYLSTRDSSSPSPSETGEFGDSEQSDLRSLDRIGITELLENDSRPTFIIDLVASEKEINGLLKVTWSNKSLKFFDGLRRVINAETYYPSLTPPRTPSAALAAAEAAFKEWATSMPDFDNELDGYMPRYEFKNMYWTCCTLRKRWRVISASQVPSQRKKSHGTPRSSRSSSRSAPGSSRSFSTERSNTDTMTSEESELYKQLADSESKFKVMTELNPVGMYYLSPDGNILYCNDMWYEITGHPRGLEGEMSFMNVLSEIDHPMMAVEWEILTTTKARRNFELRLRKPWVDEITKEEKQRWILASCDQEFDEDGKLKTIMGCITDISRQKHAQEDALHKAALKEELARTTEEAAHHAKNFQQMAELAPCMFTFNNEGTITWANPLFYEMIGHPRNLEENSPMSFLNCVEQQDRQKFHEAWEKLTVAREEISMELRLKKPWIEDKEGAVRDAKWILFLALPQVSVDGTLTKVFGCTTDISGFKLAERIQMESRLKAEEAKKQQETFIDMTSHEMRNPLSAIMLCADGVANSVIDYQSTKDQTIDMLQDLLENNLDAAQTIVLCAQHQKRIIDDVLTLSKLNSTMLHVTPVQVQVESTVRRTLKMFESELQAHEISIDFTVESSYQQEGIDWVLCDPVRLTQIFINLLTNAIKFTRTESKREISVHLATSILTPPSEIATEIQWFPSKASNDIQDLTLAPDWGTGQQVYLYFAVTDTGRGLSEDEKTRLFHRFSQASPKTHVQYGGSGLGLFISRELTELQGGEIGVASREGIGSTFAFYIKARKATGVLVEAPIGISYSRLPTSSNTESNGTPRPTRLKSDYHILLVEDNLINQKVLSKQLRSTGSIVHVANHGVEALDFLSKTIKWKDTLPSSQSKKMDLSLILMDLEMPVMDGLACTRRIRDLEREGKIIGHVPIIAVTANTRLEQMETAIEAGMDDIVGKPFQIPELMQKMDQLMWKGH</sequence>
<evidence type="ECO:0000259" key="4">
    <source>
        <dbReference type="PROSITE" id="PS50109"/>
    </source>
</evidence>
<dbReference type="PRINTS" id="PR00344">
    <property type="entry name" value="BCTRLSENSOR"/>
</dbReference>
<dbReference type="InterPro" id="IPR036890">
    <property type="entry name" value="HATPase_C_sf"/>
</dbReference>
<dbReference type="Pfam" id="PF00512">
    <property type="entry name" value="HisKA"/>
    <property type="match status" value="1"/>
</dbReference>
<dbReference type="SUPFAM" id="SSF52172">
    <property type="entry name" value="CheY-like"/>
    <property type="match status" value="1"/>
</dbReference>
<dbReference type="SUPFAM" id="SSF47384">
    <property type="entry name" value="Homodimeric domain of signal transducing histidine kinase"/>
    <property type="match status" value="1"/>
</dbReference>
<dbReference type="InterPro" id="IPR058846">
    <property type="entry name" value="PAS-like"/>
</dbReference>